<sequence>MEALLSTMENLSNKFHSRMSKFEADLHNNTSPMTSIAGLAGDFSTFRSLVLDVLKSLQQQVESLVASMDQLEIQGRRKILLIHGVEEEKKEDLSLKAQKIIQTQLKVEEFTIELLYYLLCYYLLLNNIKLPEGVLKIMI</sequence>
<reference evidence="1 2" key="1">
    <citation type="submission" date="2020-04" db="EMBL/GenBank/DDBJ databases">
        <authorList>
            <person name="Wallbank WR R."/>
            <person name="Pardo Diaz C."/>
            <person name="Kozak K."/>
            <person name="Martin S."/>
            <person name="Jiggins C."/>
            <person name="Moest M."/>
            <person name="Warren A I."/>
            <person name="Byers J.R.P. K."/>
            <person name="Montejo-Kovacevich G."/>
            <person name="Yen C E."/>
        </authorList>
    </citation>
    <scope>NUCLEOTIDE SEQUENCE [LARGE SCALE GENOMIC DNA]</scope>
</reference>
<dbReference type="OrthoDB" id="8121249at2759"/>
<evidence type="ECO:0000313" key="1">
    <source>
        <dbReference type="EMBL" id="CAB3232195.1"/>
    </source>
</evidence>
<proteinExistence type="predicted"/>
<gene>
    <name evidence="1" type="ORF">APLA_LOCUS4748</name>
</gene>
<keyword evidence="2" id="KW-1185">Reference proteome</keyword>
<dbReference type="EMBL" id="CADEBC010000476">
    <property type="protein sequence ID" value="CAB3232195.1"/>
    <property type="molecule type" value="Genomic_DNA"/>
</dbReference>
<protein>
    <submittedName>
        <fullName evidence="1">Uncharacterized protein</fullName>
    </submittedName>
</protein>
<comment type="caution">
    <text evidence="1">The sequence shown here is derived from an EMBL/GenBank/DDBJ whole genome shotgun (WGS) entry which is preliminary data.</text>
</comment>
<dbReference type="Proteomes" id="UP000494106">
    <property type="component" value="Unassembled WGS sequence"/>
</dbReference>
<name>A0A8S0ZHC1_ARCPL</name>
<evidence type="ECO:0000313" key="2">
    <source>
        <dbReference type="Proteomes" id="UP000494106"/>
    </source>
</evidence>
<organism evidence="1 2">
    <name type="scientific">Arctia plantaginis</name>
    <name type="common">Wood tiger moth</name>
    <name type="synonym">Phalaena plantaginis</name>
    <dbReference type="NCBI Taxonomy" id="874455"/>
    <lineage>
        <taxon>Eukaryota</taxon>
        <taxon>Metazoa</taxon>
        <taxon>Ecdysozoa</taxon>
        <taxon>Arthropoda</taxon>
        <taxon>Hexapoda</taxon>
        <taxon>Insecta</taxon>
        <taxon>Pterygota</taxon>
        <taxon>Neoptera</taxon>
        <taxon>Endopterygota</taxon>
        <taxon>Lepidoptera</taxon>
        <taxon>Glossata</taxon>
        <taxon>Ditrysia</taxon>
        <taxon>Noctuoidea</taxon>
        <taxon>Erebidae</taxon>
        <taxon>Arctiinae</taxon>
        <taxon>Arctia</taxon>
    </lineage>
</organism>
<dbReference type="AlphaFoldDB" id="A0A8S0ZHC1"/>
<accession>A0A8S0ZHC1</accession>